<proteinExistence type="predicted"/>
<keyword evidence="2" id="KW-1185">Reference proteome</keyword>
<name>A0ACA9LZ09_9GLOM</name>
<sequence>MEDFSKDDVDLTIYFEKITHCKYKRVKIRLGYIKIVDATEDMVDITEDDKARAFTTITFTLDKVLMERSKKEQKQKQLEKWRWAFFLQQAFCSTIEEVESQIVYKFSQNKDMDDKPDVVYLSAKYLLVYLEWNTVEEIWKVSQITSHKINHFIFFLQMVHMVVFVFCSKEKILRDRRLDIPKELSYSGQQFNE</sequence>
<protein>
    <submittedName>
        <fullName evidence="1">24409_t:CDS:1</fullName>
    </submittedName>
</protein>
<evidence type="ECO:0000313" key="2">
    <source>
        <dbReference type="Proteomes" id="UP000789920"/>
    </source>
</evidence>
<feature type="non-terminal residue" evidence="1">
    <location>
        <position position="193"/>
    </location>
</feature>
<reference evidence="1" key="1">
    <citation type="submission" date="2021-06" db="EMBL/GenBank/DDBJ databases">
        <authorList>
            <person name="Kallberg Y."/>
            <person name="Tangrot J."/>
            <person name="Rosling A."/>
        </authorList>
    </citation>
    <scope>NUCLEOTIDE SEQUENCE</scope>
    <source>
        <strain evidence="1">MA461A</strain>
    </source>
</reference>
<organism evidence="1 2">
    <name type="scientific">Racocetra persica</name>
    <dbReference type="NCBI Taxonomy" id="160502"/>
    <lineage>
        <taxon>Eukaryota</taxon>
        <taxon>Fungi</taxon>
        <taxon>Fungi incertae sedis</taxon>
        <taxon>Mucoromycota</taxon>
        <taxon>Glomeromycotina</taxon>
        <taxon>Glomeromycetes</taxon>
        <taxon>Diversisporales</taxon>
        <taxon>Gigasporaceae</taxon>
        <taxon>Racocetra</taxon>
    </lineage>
</organism>
<dbReference type="EMBL" id="CAJVQC010005690">
    <property type="protein sequence ID" value="CAG8557371.1"/>
    <property type="molecule type" value="Genomic_DNA"/>
</dbReference>
<accession>A0ACA9LZ09</accession>
<dbReference type="Proteomes" id="UP000789920">
    <property type="component" value="Unassembled WGS sequence"/>
</dbReference>
<gene>
    <name evidence="1" type="ORF">RPERSI_LOCUS4214</name>
</gene>
<comment type="caution">
    <text evidence="1">The sequence shown here is derived from an EMBL/GenBank/DDBJ whole genome shotgun (WGS) entry which is preliminary data.</text>
</comment>
<evidence type="ECO:0000313" key="1">
    <source>
        <dbReference type="EMBL" id="CAG8557371.1"/>
    </source>
</evidence>